<dbReference type="SUPFAM" id="SSF56281">
    <property type="entry name" value="Metallo-hydrolase/oxidoreductase"/>
    <property type="match status" value="1"/>
</dbReference>
<organism evidence="1 2">
    <name type="scientific">Clonorchis sinensis</name>
    <name type="common">Chinese liver fluke</name>
    <dbReference type="NCBI Taxonomy" id="79923"/>
    <lineage>
        <taxon>Eukaryota</taxon>
        <taxon>Metazoa</taxon>
        <taxon>Spiralia</taxon>
        <taxon>Lophotrochozoa</taxon>
        <taxon>Platyhelminthes</taxon>
        <taxon>Trematoda</taxon>
        <taxon>Digenea</taxon>
        <taxon>Opisthorchiida</taxon>
        <taxon>Opisthorchiata</taxon>
        <taxon>Opisthorchiidae</taxon>
        <taxon>Clonorchis</taxon>
    </lineage>
</organism>
<dbReference type="PANTHER" id="PTHR46018:SF2">
    <property type="entry name" value="ZINC PHOSPHODIESTERASE ELAC PROTEIN 1"/>
    <property type="match status" value="1"/>
</dbReference>
<accession>G7YWK8</accession>
<dbReference type="Proteomes" id="UP000008909">
    <property type="component" value="Unassembled WGS sequence"/>
</dbReference>
<dbReference type="EMBL" id="DF144668">
    <property type="protein sequence ID" value="GAA57338.1"/>
    <property type="molecule type" value="Genomic_DNA"/>
</dbReference>
<reference key="2">
    <citation type="submission" date="2011-10" db="EMBL/GenBank/DDBJ databases">
        <title>The genome and transcriptome sequence of Clonorchis sinensis provide insights into the carcinogenic liver fluke.</title>
        <authorList>
            <person name="Wang X."/>
            <person name="Huang Y."/>
            <person name="Chen W."/>
            <person name="Liu H."/>
            <person name="Guo L."/>
            <person name="Chen Y."/>
            <person name="Luo F."/>
            <person name="Zhou W."/>
            <person name="Sun J."/>
            <person name="Mao Q."/>
            <person name="Liang P."/>
            <person name="Zhou C."/>
            <person name="Tian Y."/>
            <person name="Men J."/>
            <person name="Lv X."/>
            <person name="Huang L."/>
            <person name="Zhou J."/>
            <person name="Hu Y."/>
            <person name="Li R."/>
            <person name="Zhang F."/>
            <person name="Lei H."/>
            <person name="Li X."/>
            <person name="Hu X."/>
            <person name="Liang C."/>
            <person name="Xu J."/>
            <person name="Wu Z."/>
            <person name="Yu X."/>
        </authorList>
    </citation>
    <scope>NUCLEOTIDE SEQUENCE</scope>
    <source>
        <strain>Henan</strain>
    </source>
</reference>
<protein>
    <submittedName>
        <fullName evidence="1">Ribonuclease Z</fullName>
    </submittedName>
</protein>
<gene>
    <name evidence="1" type="ORF">CLF_112552</name>
</gene>
<dbReference type="GO" id="GO:0005634">
    <property type="term" value="C:nucleus"/>
    <property type="evidence" value="ECO:0007669"/>
    <property type="project" value="TreeGrafter"/>
</dbReference>
<evidence type="ECO:0000313" key="2">
    <source>
        <dbReference type="Proteomes" id="UP000008909"/>
    </source>
</evidence>
<proteinExistence type="predicted"/>
<name>G7YWK8_CLOSI</name>
<dbReference type="AlphaFoldDB" id="G7YWK8"/>
<evidence type="ECO:0000313" key="1">
    <source>
        <dbReference type="EMBL" id="GAA57338.1"/>
    </source>
</evidence>
<dbReference type="Gene3D" id="3.60.15.10">
    <property type="entry name" value="Ribonuclease Z/Hydroxyacylglutathione hydrolase-like"/>
    <property type="match status" value="1"/>
</dbReference>
<reference evidence="1" key="1">
    <citation type="journal article" date="2011" name="Genome Biol.">
        <title>The draft genome of the carcinogenic human liver fluke Clonorchis sinensis.</title>
        <authorList>
            <person name="Wang X."/>
            <person name="Chen W."/>
            <person name="Huang Y."/>
            <person name="Sun J."/>
            <person name="Men J."/>
            <person name="Liu H."/>
            <person name="Luo F."/>
            <person name="Guo L."/>
            <person name="Lv X."/>
            <person name="Deng C."/>
            <person name="Zhou C."/>
            <person name="Fan Y."/>
            <person name="Li X."/>
            <person name="Huang L."/>
            <person name="Hu Y."/>
            <person name="Liang C."/>
            <person name="Hu X."/>
            <person name="Xu J."/>
            <person name="Yu X."/>
        </authorList>
    </citation>
    <scope>NUCLEOTIDE SEQUENCE [LARGE SCALE GENOMIC DNA]</scope>
    <source>
        <strain evidence="1">Henan</strain>
    </source>
</reference>
<dbReference type="GO" id="GO:0042781">
    <property type="term" value="F:3'-tRNA processing endoribonuclease activity"/>
    <property type="evidence" value="ECO:0007669"/>
    <property type="project" value="TreeGrafter"/>
</dbReference>
<sequence>MGISVHSMALSHTIPSLGWLIVHPPKPPALCVETARMLGVPDGPLMGQLKKGEPVVVNGQTVYPDQVLKIAVRGHRIAIMGDSYDSSELERLLLRLADKRKISQATLDVLVHEATLQDSMREEARTKGHSTPTPVVQLAAQLKARLLILTHFSHRYTPIGRPDTMQGNGTAKSNEKGKPSLQILLEDAKSVPFDGDVILADDLALLPIPAVSMSEVISA</sequence>
<dbReference type="PANTHER" id="PTHR46018">
    <property type="entry name" value="ZINC PHOSPHODIESTERASE ELAC PROTEIN 1"/>
    <property type="match status" value="1"/>
</dbReference>
<keyword evidence="2" id="KW-1185">Reference proteome</keyword>
<dbReference type="InterPro" id="IPR036866">
    <property type="entry name" value="RibonucZ/Hydroxyglut_hydro"/>
</dbReference>